<feature type="compositionally biased region" description="Acidic residues" evidence="9">
    <location>
        <begin position="359"/>
        <end position="376"/>
    </location>
</feature>
<dbReference type="InterPro" id="IPR000330">
    <property type="entry name" value="SNF2_N"/>
</dbReference>
<keyword evidence="8" id="KW-0539">Nucleus</keyword>
<evidence type="ECO:0000256" key="1">
    <source>
        <dbReference type="ARBA" id="ARBA00004123"/>
    </source>
</evidence>
<keyword evidence="6" id="KW-0067">ATP-binding</keyword>
<evidence type="ECO:0000256" key="9">
    <source>
        <dbReference type="SAM" id="MobiDB-lite"/>
    </source>
</evidence>
<dbReference type="Pfam" id="PF24580">
    <property type="entry name" value="DUF7607"/>
    <property type="match status" value="1"/>
</dbReference>
<evidence type="ECO:0000259" key="10">
    <source>
        <dbReference type="PROSITE" id="PS51192"/>
    </source>
</evidence>
<feature type="compositionally biased region" description="Polar residues" evidence="9">
    <location>
        <begin position="668"/>
        <end position="685"/>
    </location>
</feature>
<feature type="compositionally biased region" description="Basic residues" evidence="9">
    <location>
        <begin position="883"/>
        <end position="896"/>
    </location>
</feature>
<dbReference type="GO" id="GO:0005634">
    <property type="term" value="C:nucleus"/>
    <property type="evidence" value="ECO:0007669"/>
    <property type="project" value="UniProtKB-SubCell"/>
</dbReference>
<keyword evidence="7" id="KW-0238">DNA-binding</keyword>
<feature type="domain" description="Helicase ATP-binding" evidence="10">
    <location>
        <begin position="976"/>
        <end position="1185"/>
    </location>
</feature>
<dbReference type="InterPro" id="IPR049730">
    <property type="entry name" value="SNF2/RAD54-like_C"/>
</dbReference>
<evidence type="ECO:0000256" key="4">
    <source>
        <dbReference type="ARBA" id="ARBA00022801"/>
    </source>
</evidence>
<dbReference type="InterPro" id="IPR044574">
    <property type="entry name" value="ARIP4-like"/>
</dbReference>
<dbReference type="InterPro" id="IPR014001">
    <property type="entry name" value="Helicase_ATP-bd"/>
</dbReference>
<keyword evidence="3" id="KW-0547">Nucleotide-binding</keyword>
<keyword evidence="5" id="KW-0347">Helicase</keyword>
<reference evidence="12 13" key="1">
    <citation type="submission" date="2015-07" db="EMBL/GenBank/DDBJ databases">
        <title>Comparative genomics of the Sigatoka disease complex on banana suggests a link between parallel evolutionary changes in Pseudocercospora fijiensis and Pseudocercospora eumusae and increased virulence on the banana host.</title>
        <authorList>
            <person name="Chang T.-C."/>
            <person name="Salvucci A."/>
            <person name="Crous P.W."/>
            <person name="Stergiopoulos I."/>
        </authorList>
    </citation>
    <scope>NUCLEOTIDE SEQUENCE [LARGE SCALE GENOMIC DNA]</scope>
    <source>
        <strain evidence="12 13">CBS 116634</strain>
    </source>
</reference>
<dbReference type="InterPro" id="IPR056026">
    <property type="entry name" value="DUF7607"/>
</dbReference>
<proteinExistence type="inferred from homology"/>
<evidence type="ECO:0008006" key="14">
    <source>
        <dbReference type="Google" id="ProtNLM"/>
    </source>
</evidence>
<dbReference type="GO" id="GO:0016887">
    <property type="term" value="F:ATP hydrolysis activity"/>
    <property type="evidence" value="ECO:0007669"/>
    <property type="project" value="InterPro"/>
</dbReference>
<sequence length="1748" mass="194414">MDTNPWLWDVQKVANFFRYDSADCLSDMPNARLPDTDQLAVILEENDVAGSVLLSGVVDTAFLKEECGVKSLGMRSAVIHCITKLKSLAATFENQAEPVVAGAATAPDTPKSIAAQPQQDQAQEQQQEPIREALPSFNGNVGEHVRAGELEVQDGNGRKRRKLGLMESAKPRSGPAAYFSDYSLPIDSLFYGSTAIGEEIKNAASAVDSAIYVNKVDVDKDRGLSETNFSFQDNNKLPGEIQYVYRQTRYMMQSAEQREVTRRGRDAIAITPYREYLQPENKARSATVVEIMDDDAIAVKENAAYLASGVDYGGVELPGGSIAPSGEFDYLLEKWHTTTHEKVVVVDESESETAQSSRDDEESESDSSMVEVEDEEGHGSLHARMDAIMDVFCEETAAMWREKKLPRLEEKEAWKVWKMSKKSRFIQEQLLHNAKSSIEKLQARLIRYKAEVKQDSWQSEAQVKAQCAILQPTIEEIEYLLWKMDVWKRKKEPFHVARHGHHQASGSKPAGTVSVGQRFHISLNDRLSVEPADIAMINDADENVPAAETRVDHGQDESAAPQNEEHDASDEMSEEEEGFIVDDQDMDIDLPSSNTFTANKSQHEAEANDLDLPMSSSTTKERRVKEPGSAQKSDHGRDIGTDSDLPSPSVFFTSQATKSEIKTPTKRPASSTINQSDLIEISSDSPPAKPKRGRPRGTPNNKADFSADPESATPKEVAWWNMQDLVRNGDRKRILIKLLLEIGRPARDKLATVVRTRRVPQFTKILLQELRRMQSGLLQRTEDDDDGVPLAARLYLAQVYPTHLREIMDSVSDLNVDLPWNSIVNDIEQSRMFAGMLDTFLKNPTLFAPTKVERKFSPSKVPSERVISIDTSDDDDDGPETPKKRKKRHALTKKSAKSQAAALERQQRFNILESQVSNSQDLQAMIQSDPSRSSVAINIATKDDGQDLIFVDKGIAAKMKDHQITGVRFMWRELTAQGEDAGQGCVLAHTMGLGKTMQTIAVLIAINEAAQSRNRRVYEQVPEHLRPSDVRERQLRTLVLCPPSLVENWRREISKWAGHVFQNVYSVGTGSSDKEMNLRLDQMRSWHKLGGVLLVGYNMFLNMVNWQAKGPNSKLAQFGREFEKHLLTSPELVVADEAHHLKNDKALVSKAAKKIHTESRIGLTGTPMSNDVDEIYSLISFVAPDYLGERGWFTQQFSTPIKEGNSRDSTLSQRRRSLKKLAVLHSQIEPKVNRADITVLRGSIKSKVEYAVTMSLTAVQHAAYKKFLSVLLRTEDKERVSQVQIFSWLAVLTLLLNHPRAFKRKLLTPVQPKRAKRKDVSGENSRETTPNPSDSGSATPAPAPAGMEEEDAVGVNLEKIGDIDDTLRVLGFSEETIDHLVSDIDDVLEPALSSKMSLLMQIIQLSKSCDDKVLVFSSSIPTLDYVAELLNSRGYRCGRIDGHVAANKRQQVVENFNSGLDDVMIISTRAGGVGLNIQAANRVVILDSGFNPAHEEQAIGRAYRLGQEKPVFVYRLVIGGTFEDEIHNKQRFKQSLASRVVDKKNPKRNATLNSREWLYEPKEVTQATNLHEWIGKDEKVLDIILKRQIKQMESGGRVGHVIRSLVTTETLQEDAKDEPLNEEEQREVQEELAQRLQIRKGKKVGAMTASQTAMPPPTQGKQAPSTGVGKTSSAPRAAKSGLPTQEPAGHRVVLRVNAPIHGLPMPSSMPNAGRNNNTLQPSSGNATVGGRPSSRQNNPNKPHGLPAA</sequence>
<organism evidence="12 13">
    <name type="scientific">Pseudocercospora musae</name>
    <dbReference type="NCBI Taxonomy" id="113226"/>
    <lineage>
        <taxon>Eukaryota</taxon>
        <taxon>Fungi</taxon>
        <taxon>Dikarya</taxon>
        <taxon>Ascomycota</taxon>
        <taxon>Pezizomycotina</taxon>
        <taxon>Dothideomycetes</taxon>
        <taxon>Dothideomycetidae</taxon>
        <taxon>Mycosphaerellales</taxon>
        <taxon>Mycosphaerellaceae</taxon>
        <taxon>Pseudocercospora</taxon>
    </lineage>
</organism>
<dbReference type="PROSITE" id="PS51194">
    <property type="entry name" value="HELICASE_CTER"/>
    <property type="match status" value="1"/>
</dbReference>
<evidence type="ECO:0000256" key="7">
    <source>
        <dbReference type="ARBA" id="ARBA00023125"/>
    </source>
</evidence>
<keyword evidence="13" id="KW-1185">Reference proteome</keyword>
<feature type="region of interest" description="Disordered" evidence="9">
    <location>
        <begin position="104"/>
        <end position="128"/>
    </location>
</feature>
<evidence type="ECO:0000256" key="8">
    <source>
        <dbReference type="ARBA" id="ARBA00023242"/>
    </source>
</evidence>
<dbReference type="SMART" id="SM00487">
    <property type="entry name" value="DEXDc"/>
    <property type="match status" value="1"/>
</dbReference>
<feature type="compositionally biased region" description="Polar residues" evidence="9">
    <location>
        <begin position="644"/>
        <end position="658"/>
    </location>
</feature>
<evidence type="ECO:0000259" key="11">
    <source>
        <dbReference type="PROSITE" id="PS51194"/>
    </source>
</evidence>
<feature type="compositionally biased region" description="Polar residues" evidence="9">
    <location>
        <begin position="591"/>
        <end position="600"/>
    </location>
</feature>
<dbReference type="PANTHER" id="PTHR45797:SF1">
    <property type="entry name" value="HELICASE ARIP4"/>
    <property type="match status" value="1"/>
</dbReference>
<dbReference type="Pfam" id="PF00176">
    <property type="entry name" value="SNF2-rel_dom"/>
    <property type="match status" value="1"/>
</dbReference>
<feature type="region of interest" description="Disordered" evidence="9">
    <location>
        <begin position="343"/>
        <end position="379"/>
    </location>
</feature>
<comment type="subcellular location">
    <subcellularLocation>
        <location evidence="1">Nucleus</location>
    </subcellularLocation>
</comment>
<feature type="compositionally biased region" description="Low complexity" evidence="9">
    <location>
        <begin position="114"/>
        <end position="128"/>
    </location>
</feature>
<dbReference type="OrthoDB" id="2020972at2759"/>
<evidence type="ECO:0000256" key="6">
    <source>
        <dbReference type="ARBA" id="ARBA00022840"/>
    </source>
</evidence>
<evidence type="ECO:0000256" key="2">
    <source>
        <dbReference type="ARBA" id="ARBA00007025"/>
    </source>
</evidence>
<dbReference type="PROSITE" id="PS51192">
    <property type="entry name" value="HELICASE_ATP_BIND_1"/>
    <property type="match status" value="1"/>
</dbReference>
<dbReference type="InterPro" id="IPR001650">
    <property type="entry name" value="Helicase_C-like"/>
</dbReference>
<dbReference type="SUPFAM" id="SSF52540">
    <property type="entry name" value="P-loop containing nucleoside triphosphate hydrolases"/>
    <property type="match status" value="2"/>
</dbReference>
<dbReference type="SMART" id="SM00490">
    <property type="entry name" value="HELICc"/>
    <property type="match status" value="1"/>
</dbReference>
<feature type="compositionally biased region" description="Polar residues" evidence="9">
    <location>
        <begin position="1708"/>
        <end position="1726"/>
    </location>
</feature>
<dbReference type="InterPro" id="IPR038718">
    <property type="entry name" value="SNF2-like_sf"/>
</dbReference>
<feature type="region of interest" description="Disordered" evidence="9">
    <location>
        <begin position="1610"/>
        <end position="1748"/>
    </location>
</feature>
<dbReference type="Gene3D" id="3.40.50.300">
    <property type="entry name" value="P-loop containing nucleotide triphosphate hydrolases"/>
    <property type="match status" value="1"/>
</dbReference>
<feature type="region of interest" description="Disordered" evidence="9">
    <location>
        <begin position="1313"/>
        <end position="1348"/>
    </location>
</feature>
<evidence type="ECO:0000256" key="3">
    <source>
        <dbReference type="ARBA" id="ARBA00022741"/>
    </source>
</evidence>
<feature type="compositionally biased region" description="Acidic residues" evidence="9">
    <location>
        <begin position="567"/>
        <end position="588"/>
    </location>
</feature>
<dbReference type="PANTHER" id="PTHR45797">
    <property type="entry name" value="RAD54-LIKE"/>
    <property type="match status" value="1"/>
</dbReference>
<feature type="region of interest" description="Disordered" evidence="9">
    <location>
        <begin position="863"/>
        <end position="898"/>
    </location>
</feature>
<comment type="similarity">
    <text evidence="2">Belongs to the SNF2/RAD54 helicase family.</text>
</comment>
<dbReference type="InterPro" id="IPR027417">
    <property type="entry name" value="P-loop_NTPase"/>
</dbReference>
<protein>
    <recommendedName>
        <fullName evidence="14">Helicase C-terminal domain-containing protein</fullName>
    </recommendedName>
</protein>
<dbReference type="GO" id="GO:0003677">
    <property type="term" value="F:DNA binding"/>
    <property type="evidence" value="ECO:0007669"/>
    <property type="project" value="UniProtKB-KW"/>
</dbReference>
<accession>A0A139IL30</accession>
<dbReference type="CDD" id="cd18793">
    <property type="entry name" value="SF2_C_SNF"/>
    <property type="match status" value="1"/>
</dbReference>
<evidence type="ECO:0000256" key="5">
    <source>
        <dbReference type="ARBA" id="ARBA00022806"/>
    </source>
</evidence>
<feature type="region of interest" description="Disordered" evidence="9">
    <location>
        <begin position="547"/>
        <end position="712"/>
    </location>
</feature>
<dbReference type="GO" id="GO:0004386">
    <property type="term" value="F:helicase activity"/>
    <property type="evidence" value="ECO:0007669"/>
    <property type="project" value="UniProtKB-KW"/>
</dbReference>
<keyword evidence="4" id="KW-0378">Hydrolase</keyword>
<dbReference type="STRING" id="113226.A0A139IL30"/>
<dbReference type="EMBL" id="LFZO01000060">
    <property type="protein sequence ID" value="KXT15355.1"/>
    <property type="molecule type" value="Genomic_DNA"/>
</dbReference>
<comment type="caution">
    <text evidence="12">The sequence shown here is derived from an EMBL/GenBank/DDBJ whole genome shotgun (WGS) entry which is preliminary data.</text>
</comment>
<name>A0A139IL30_9PEZI</name>
<dbReference type="Gene3D" id="3.40.50.10810">
    <property type="entry name" value="Tandem AAA-ATPase domain"/>
    <property type="match status" value="1"/>
</dbReference>
<feature type="compositionally biased region" description="Basic and acidic residues" evidence="9">
    <location>
        <begin position="619"/>
        <end position="640"/>
    </location>
</feature>
<dbReference type="GO" id="GO:0005524">
    <property type="term" value="F:ATP binding"/>
    <property type="evidence" value="ECO:0007669"/>
    <property type="project" value="UniProtKB-KW"/>
</dbReference>
<feature type="compositionally biased region" description="Polar residues" evidence="9">
    <location>
        <begin position="1648"/>
        <end position="1674"/>
    </location>
</feature>
<dbReference type="Pfam" id="PF00271">
    <property type="entry name" value="Helicase_C"/>
    <property type="match status" value="1"/>
</dbReference>
<evidence type="ECO:0000313" key="12">
    <source>
        <dbReference type="EMBL" id="KXT15355.1"/>
    </source>
</evidence>
<dbReference type="Proteomes" id="UP000073492">
    <property type="component" value="Unassembled WGS sequence"/>
</dbReference>
<evidence type="ECO:0000313" key="13">
    <source>
        <dbReference type="Proteomes" id="UP000073492"/>
    </source>
</evidence>
<gene>
    <name evidence="12" type="ORF">AC579_10437</name>
</gene>
<feature type="domain" description="Helicase C-terminal" evidence="11">
    <location>
        <begin position="1401"/>
        <end position="1553"/>
    </location>
</feature>